<keyword evidence="3" id="KW-0813">Transport</keyword>
<evidence type="ECO:0000256" key="6">
    <source>
        <dbReference type="ARBA" id="ARBA00022989"/>
    </source>
</evidence>
<keyword evidence="5 8" id="KW-0812">Transmembrane</keyword>
<feature type="transmembrane region" description="Helical" evidence="8">
    <location>
        <begin position="141"/>
        <end position="161"/>
    </location>
</feature>
<keyword evidence="4" id="KW-1003">Cell membrane</keyword>
<gene>
    <name evidence="9" type="ORF">GCM10022231_28640</name>
</gene>
<reference evidence="10" key="1">
    <citation type="journal article" date="2019" name="Int. J. Syst. Evol. Microbiol.">
        <title>The Global Catalogue of Microorganisms (GCM) 10K type strain sequencing project: providing services to taxonomists for standard genome sequencing and annotation.</title>
        <authorList>
            <consortium name="The Broad Institute Genomics Platform"/>
            <consortium name="The Broad Institute Genome Sequencing Center for Infectious Disease"/>
            <person name="Wu L."/>
            <person name="Ma J."/>
        </authorList>
    </citation>
    <scope>NUCLEOTIDE SEQUENCE [LARGE SCALE GENOMIC DNA]</scope>
    <source>
        <strain evidence="10">JCM 16923</strain>
    </source>
</reference>
<dbReference type="Gene3D" id="1.25.40.600">
    <property type="match status" value="1"/>
</dbReference>
<keyword evidence="6 8" id="KW-1133">Transmembrane helix</keyword>
<feature type="transmembrane region" description="Helical" evidence="8">
    <location>
        <begin position="57"/>
        <end position="81"/>
    </location>
</feature>
<evidence type="ECO:0000256" key="8">
    <source>
        <dbReference type="SAM" id="Phobius"/>
    </source>
</evidence>
<dbReference type="EMBL" id="BAAAZW010000008">
    <property type="protein sequence ID" value="GAA3966070.1"/>
    <property type="molecule type" value="Genomic_DNA"/>
</dbReference>
<evidence type="ECO:0000256" key="7">
    <source>
        <dbReference type="ARBA" id="ARBA00023136"/>
    </source>
</evidence>
<accession>A0ABP7PI53</accession>
<comment type="similarity">
    <text evidence="2">Belongs to the AmiS/UreI family.</text>
</comment>
<evidence type="ECO:0000256" key="5">
    <source>
        <dbReference type="ARBA" id="ARBA00022692"/>
    </source>
</evidence>
<organism evidence="9 10">
    <name type="scientific">Gordonia caeni</name>
    <dbReference type="NCBI Taxonomy" id="1007097"/>
    <lineage>
        <taxon>Bacteria</taxon>
        <taxon>Bacillati</taxon>
        <taxon>Actinomycetota</taxon>
        <taxon>Actinomycetes</taxon>
        <taxon>Mycobacteriales</taxon>
        <taxon>Gordoniaceae</taxon>
        <taxon>Gordonia</taxon>
    </lineage>
</organism>
<sequence length="204" mass="20557">MSSLALLFVGAVLLVNGLVLLGRISARAAVPINLITGAGLVTASLLIAIPAGGDARLALFGAVGYSLFGVTYLTVAGGTLLGADGTGLGWYCAWASAVAVVLAAINFTAGDAHIAWLWSGWAVLFFAFFLSCCTADPRFDVAAGVVAIAQSVTTASIPALLMIDGSWTDLPVGWVAAAQVAGVVLAVAMAARPRPAERVEPATA</sequence>
<evidence type="ECO:0000313" key="10">
    <source>
        <dbReference type="Proteomes" id="UP001418444"/>
    </source>
</evidence>
<evidence type="ECO:0000256" key="2">
    <source>
        <dbReference type="ARBA" id="ARBA00010068"/>
    </source>
</evidence>
<evidence type="ECO:0000256" key="3">
    <source>
        <dbReference type="ARBA" id="ARBA00022448"/>
    </source>
</evidence>
<keyword evidence="10" id="KW-1185">Reference proteome</keyword>
<dbReference type="Proteomes" id="UP001418444">
    <property type="component" value="Unassembled WGS sequence"/>
</dbReference>
<feature type="transmembrane region" description="Helical" evidence="8">
    <location>
        <begin position="88"/>
        <end position="109"/>
    </location>
</feature>
<proteinExistence type="inferred from homology"/>
<evidence type="ECO:0000256" key="4">
    <source>
        <dbReference type="ARBA" id="ARBA00022475"/>
    </source>
</evidence>
<dbReference type="InterPro" id="IPR003211">
    <property type="entry name" value="AmiSUreI_transpt"/>
</dbReference>
<comment type="caution">
    <text evidence="9">The sequence shown here is derived from an EMBL/GenBank/DDBJ whole genome shotgun (WGS) entry which is preliminary data.</text>
</comment>
<dbReference type="Pfam" id="PF02293">
    <property type="entry name" value="AmiS_UreI"/>
    <property type="match status" value="1"/>
</dbReference>
<name>A0ABP7PI53_9ACTN</name>
<evidence type="ECO:0000256" key="1">
    <source>
        <dbReference type="ARBA" id="ARBA00004651"/>
    </source>
</evidence>
<evidence type="ECO:0000313" key="9">
    <source>
        <dbReference type="EMBL" id="GAA3966070.1"/>
    </source>
</evidence>
<keyword evidence="7 8" id="KW-0472">Membrane</keyword>
<dbReference type="InterPro" id="IPR038523">
    <property type="entry name" value="AmiSUreI_transpt_sf"/>
</dbReference>
<feature type="transmembrane region" description="Helical" evidence="8">
    <location>
        <begin position="32"/>
        <end position="51"/>
    </location>
</feature>
<dbReference type="RefSeq" id="WP_344784943.1">
    <property type="nucleotide sequence ID" value="NZ_BAAAZW010000008.1"/>
</dbReference>
<feature type="transmembrane region" description="Helical" evidence="8">
    <location>
        <begin position="173"/>
        <end position="191"/>
    </location>
</feature>
<feature type="transmembrane region" description="Helical" evidence="8">
    <location>
        <begin position="6"/>
        <end position="25"/>
    </location>
</feature>
<feature type="transmembrane region" description="Helical" evidence="8">
    <location>
        <begin position="115"/>
        <end position="134"/>
    </location>
</feature>
<comment type="subcellular location">
    <subcellularLocation>
        <location evidence="1">Cell membrane</location>
        <topology evidence="1">Multi-pass membrane protein</topology>
    </subcellularLocation>
</comment>
<protein>
    <submittedName>
        <fullName evidence="9">AmiS/UreI family transporter</fullName>
    </submittedName>
</protein>